<organism evidence="1 2">
    <name type="scientific">Kiloniella litopenaei</name>
    <dbReference type="NCBI Taxonomy" id="1549748"/>
    <lineage>
        <taxon>Bacteria</taxon>
        <taxon>Pseudomonadati</taxon>
        <taxon>Pseudomonadota</taxon>
        <taxon>Alphaproteobacteria</taxon>
        <taxon>Rhodospirillales</taxon>
        <taxon>Kiloniellaceae</taxon>
        <taxon>Kiloniella</taxon>
    </lineage>
</organism>
<dbReference type="RefSeq" id="WP_046509861.1">
    <property type="nucleotide sequence ID" value="NZ_LANI01000032.1"/>
</dbReference>
<sequence length="162" mass="18388">MTKASEDRLIKWQRKQGRVIESGILTEQAGVFAHRVTDQRLIDRYRVRGNITHRQWEAGDRLYQTWYSAGRSPVQVVGMTVRVDGGGAKREMSEHQALCWSSFVRALRSLPYSAQSLIVDVCLHEVKVAEHTKRVGRGRDGGMYGLSLSLDFLADHYGMPRA</sequence>
<accession>A0A0M2R7C2</accession>
<keyword evidence="2" id="KW-1185">Reference proteome</keyword>
<dbReference type="STRING" id="1549748.WH95_18505"/>
<gene>
    <name evidence="1" type="ORF">WH95_18505</name>
</gene>
<dbReference type="EMBL" id="LANI01000032">
    <property type="protein sequence ID" value="KKJ75433.1"/>
    <property type="molecule type" value="Genomic_DNA"/>
</dbReference>
<evidence type="ECO:0000313" key="1">
    <source>
        <dbReference type="EMBL" id="KKJ75433.1"/>
    </source>
</evidence>
<comment type="caution">
    <text evidence="1">The sequence shown here is derived from an EMBL/GenBank/DDBJ whole genome shotgun (WGS) entry which is preliminary data.</text>
</comment>
<dbReference type="OrthoDB" id="7476630at2"/>
<protein>
    <submittedName>
        <fullName evidence="1">Uncharacterized protein</fullName>
    </submittedName>
</protein>
<dbReference type="AlphaFoldDB" id="A0A0M2R7C2"/>
<reference evidence="1 2" key="1">
    <citation type="submission" date="2015-03" db="EMBL/GenBank/DDBJ databases">
        <title>Genome sequence of Kiloniella sp. P1-1, isolated from the gut microflora of Pacific white shrimp, Penaeus vannamei.</title>
        <authorList>
            <person name="Shao Z."/>
            <person name="Wang L."/>
            <person name="Li X."/>
        </authorList>
    </citation>
    <scope>NUCLEOTIDE SEQUENCE [LARGE SCALE GENOMIC DNA]</scope>
    <source>
        <strain evidence="1 2">P1-1</strain>
    </source>
</reference>
<dbReference type="Proteomes" id="UP000034491">
    <property type="component" value="Unassembled WGS sequence"/>
</dbReference>
<name>A0A0M2R7C2_9PROT</name>
<evidence type="ECO:0000313" key="2">
    <source>
        <dbReference type="Proteomes" id="UP000034491"/>
    </source>
</evidence>
<proteinExistence type="predicted"/>